<evidence type="ECO:0000256" key="1">
    <source>
        <dbReference type="ARBA" id="ARBA00022729"/>
    </source>
</evidence>
<proteinExistence type="predicted"/>
<dbReference type="SUPFAM" id="SSF49785">
    <property type="entry name" value="Galactose-binding domain-like"/>
    <property type="match status" value="1"/>
</dbReference>
<accession>S7X019</accession>
<feature type="domain" description="Secretion system C-terminal sorting" evidence="3">
    <location>
        <begin position="207"/>
        <end position="275"/>
    </location>
</feature>
<dbReference type="RefSeq" id="WP_020897444.1">
    <property type="nucleotide sequence ID" value="NZ_ATMR01000124.1"/>
</dbReference>
<comment type="caution">
    <text evidence="4">The sequence shown here is derived from an EMBL/GenBank/DDBJ whole genome shotgun (WGS) entry which is preliminary data.</text>
</comment>
<dbReference type="NCBIfam" id="TIGR04183">
    <property type="entry name" value="Por_Secre_tail"/>
    <property type="match status" value="1"/>
</dbReference>
<organism evidence="4 5">
    <name type="scientific">Winogradskyella psychrotolerans RS-3</name>
    <dbReference type="NCBI Taxonomy" id="641526"/>
    <lineage>
        <taxon>Bacteria</taxon>
        <taxon>Pseudomonadati</taxon>
        <taxon>Bacteroidota</taxon>
        <taxon>Flavobacteriia</taxon>
        <taxon>Flavobacteriales</taxon>
        <taxon>Flavobacteriaceae</taxon>
        <taxon>Winogradskyella</taxon>
    </lineage>
</organism>
<keyword evidence="5" id="KW-1185">Reference proteome</keyword>
<dbReference type="EMBL" id="ATMR01000124">
    <property type="protein sequence ID" value="EPR72369.1"/>
    <property type="molecule type" value="Genomic_DNA"/>
</dbReference>
<dbReference type="Proteomes" id="UP000014962">
    <property type="component" value="Unassembled WGS sequence"/>
</dbReference>
<protein>
    <recommendedName>
        <fullName evidence="3">Secretion system C-terminal sorting domain-containing protein</fullName>
    </recommendedName>
</protein>
<dbReference type="InterPro" id="IPR026444">
    <property type="entry name" value="Secre_tail"/>
</dbReference>
<dbReference type="AlphaFoldDB" id="S7X019"/>
<sequence>MKKITFITILLISAFLHAQSTYAIYTEDGSIGAGVNSLRYVNASGALSVSQPTTAPYEGTENYLLSYDGSTSYLHSIFFPRNAANTDDTIVDLSAFTHYNIAMKTTSGTSFYLRMRGNGVTSKVLIDPASNIYGFSNDGQWHFMSIPFADFVPDSGSFSLTTISEIFVFRSVDPLPDSENDFELDNIYVSDSEVLSVSQNNFADFKLYPNPATNNLTVKSSEILDSIKFYNVLGQEVLFVTPNRNDQTIDITDLKSGVYIVKLKANGKTTSTKFIKE</sequence>
<evidence type="ECO:0000256" key="2">
    <source>
        <dbReference type="SAM" id="SignalP"/>
    </source>
</evidence>
<feature type="chain" id="PRO_5004559182" description="Secretion system C-terminal sorting domain-containing protein" evidence="2">
    <location>
        <begin position="19"/>
        <end position="277"/>
    </location>
</feature>
<evidence type="ECO:0000313" key="5">
    <source>
        <dbReference type="Proteomes" id="UP000014962"/>
    </source>
</evidence>
<gene>
    <name evidence="4" type="ORF">ADIWIN_2539</name>
</gene>
<dbReference type="OrthoDB" id="5381604at2"/>
<name>S7X019_9FLAO</name>
<feature type="signal peptide" evidence="2">
    <location>
        <begin position="1"/>
        <end position="18"/>
    </location>
</feature>
<evidence type="ECO:0000259" key="3">
    <source>
        <dbReference type="Pfam" id="PF18962"/>
    </source>
</evidence>
<dbReference type="Gene3D" id="2.60.120.430">
    <property type="entry name" value="Galactose-binding lectin"/>
    <property type="match status" value="1"/>
</dbReference>
<dbReference type="eggNOG" id="COG3291">
    <property type="taxonomic scope" value="Bacteria"/>
</dbReference>
<dbReference type="eggNOG" id="COG5276">
    <property type="taxonomic scope" value="Bacteria"/>
</dbReference>
<dbReference type="InterPro" id="IPR008979">
    <property type="entry name" value="Galactose-bd-like_sf"/>
</dbReference>
<keyword evidence="1 2" id="KW-0732">Signal</keyword>
<reference evidence="4 5" key="1">
    <citation type="journal article" date="2013" name="Genome Announc.">
        <title>Draft Genome Sequence of Winogradskyella psychrotolerans RS-3T, Isolated from the Marine Transect of Kongsfjorden, Ny-Alesund, Svalbard, Arctic Ocean.</title>
        <authorList>
            <person name="Kumar Pinnaka A."/>
            <person name="Ara S."/>
            <person name="Singh A."/>
            <person name="Shivaji S."/>
        </authorList>
    </citation>
    <scope>NUCLEOTIDE SEQUENCE [LARGE SCALE GENOMIC DNA]</scope>
    <source>
        <strain evidence="4 5">RS-3</strain>
    </source>
</reference>
<dbReference type="Pfam" id="PF18962">
    <property type="entry name" value="Por_Secre_tail"/>
    <property type="match status" value="1"/>
</dbReference>
<evidence type="ECO:0000313" key="4">
    <source>
        <dbReference type="EMBL" id="EPR72369.1"/>
    </source>
</evidence>
<dbReference type="STRING" id="641526.ADIWIN_2539"/>